<dbReference type="InterPro" id="IPR013108">
    <property type="entry name" value="Amidohydro_3"/>
</dbReference>
<dbReference type="Gene3D" id="2.30.40.10">
    <property type="entry name" value="Urease, subunit C, domain 1"/>
    <property type="match status" value="1"/>
</dbReference>
<gene>
    <name evidence="2" type="ORF">HRJ34_06795</name>
</gene>
<dbReference type="Gene3D" id="3.20.20.140">
    <property type="entry name" value="Metal-dependent hydrolases"/>
    <property type="match status" value="2"/>
</dbReference>
<dbReference type="SUPFAM" id="SSF51338">
    <property type="entry name" value="Composite domain of metallo-dependent hydrolases"/>
    <property type="match status" value="1"/>
</dbReference>
<feature type="domain" description="Amidohydrolase 3" evidence="1">
    <location>
        <begin position="26"/>
        <end position="245"/>
    </location>
</feature>
<dbReference type="PANTHER" id="PTHR11647">
    <property type="entry name" value="HYDRANTOINASE/DIHYDROPYRIMIDINASE FAMILY MEMBER"/>
    <property type="match status" value="1"/>
</dbReference>
<dbReference type="AlphaFoldDB" id="A0A975D5D0"/>
<dbReference type="PANTHER" id="PTHR11647:SF1">
    <property type="entry name" value="COLLAPSIN RESPONSE MEDIATOR PROTEIN"/>
    <property type="match status" value="1"/>
</dbReference>
<evidence type="ECO:0000259" key="1">
    <source>
        <dbReference type="Pfam" id="PF07969"/>
    </source>
</evidence>
<dbReference type="EMBL" id="CP059319">
    <property type="protein sequence ID" value="QTH23211.1"/>
    <property type="molecule type" value="Genomic_DNA"/>
</dbReference>
<proteinExistence type="predicted"/>
<dbReference type="InterPro" id="IPR032466">
    <property type="entry name" value="Metal_Hydrolase"/>
</dbReference>
<reference evidence="2" key="1">
    <citation type="submission" date="2020-07" db="EMBL/GenBank/DDBJ databases">
        <authorList>
            <person name="Camacho E."/>
        </authorList>
    </citation>
    <scope>NUCLEOTIDE SEQUENCE</scope>
    <source>
        <strain evidence="2">MPO218</strain>
    </source>
</reference>
<dbReference type="InterPro" id="IPR050378">
    <property type="entry name" value="Metallo-dep_Hydrolases_sf"/>
</dbReference>
<protein>
    <submittedName>
        <fullName evidence="2">Amidohydrolase family protein</fullName>
    </submittedName>
</protein>
<dbReference type="SUPFAM" id="SSF51556">
    <property type="entry name" value="Metallo-dependent hydrolases"/>
    <property type="match status" value="1"/>
</dbReference>
<organism evidence="2 3">
    <name type="scientific">Rhizorhabdus wittichii</name>
    <dbReference type="NCBI Taxonomy" id="160791"/>
    <lineage>
        <taxon>Bacteria</taxon>
        <taxon>Pseudomonadati</taxon>
        <taxon>Pseudomonadota</taxon>
        <taxon>Alphaproteobacteria</taxon>
        <taxon>Sphingomonadales</taxon>
        <taxon>Sphingomonadaceae</taxon>
        <taxon>Rhizorhabdus</taxon>
    </lineage>
</organism>
<name>A0A975D5D0_9SPHN</name>
<dbReference type="RefSeq" id="WP_208633673.1">
    <property type="nucleotide sequence ID" value="NZ_CP059319.1"/>
</dbReference>
<dbReference type="Proteomes" id="UP000664914">
    <property type="component" value="Chromosome"/>
</dbReference>
<dbReference type="GO" id="GO:0005829">
    <property type="term" value="C:cytosol"/>
    <property type="evidence" value="ECO:0007669"/>
    <property type="project" value="TreeGrafter"/>
</dbReference>
<dbReference type="Pfam" id="PF07969">
    <property type="entry name" value="Amidohydro_3"/>
    <property type="match status" value="2"/>
</dbReference>
<feature type="domain" description="Amidohydrolase 3" evidence="1">
    <location>
        <begin position="442"/>
        <end position="530"/>
    </location>
</feature>
<sequence>MRRADVGIRGNLVAAVGSLDGRTAVREIDADGRTVAPGFVDQHTHYDAQLFWDPYCSNSGEHATTTAVTSNCGFGIAPCRAADRERVMAMLENTEEIRVEHLRSALPWDWETWPELKRSMERTPKGINITSLVPMNPLMLWAMGDDAIKARRPNAAEIDQMRAILGEALDAGAAGLSVSLMGDENTHRDSDGSPMPSDVMEIDDLAAVCRAMTDRGRGMIQTMAQAGPTGDRTRSERIARATRRPVVHNFFMAGPQGDAGYREDIDWLDGLADEGLEMWAHAMVYPAWVESSLQEFNAAFGSHPQVNQMALCAGPEEICALIAQPGYREAFRDSYDPRSFSFPGGFNGITILADDVRGAADAYAGRTLSDIARDRGTSVVDALLDVILAGNGRLNYRTQPLVGGDPELSLKYLRHPRVLAGASDGGAHLKSVSMGCWTTWLLIEFVRNRGAMSIEEMHYQLSFKPARALGFTDRGEIAVGKAADIVIYDLDDLYFDAAQYDRVFDMPDGDWRKLARAGGYSCIIVNGEITHEKDKSTGATPGRYVIPA</sequence>
<dbReference type="GO" id="GO:0016812">
    <property type="term" value="F:hydrolase activity, acting on carbon-nitrogen (but not peptide) bonds, in cyclic amides"/>
    <property type="evidence" value="ECO:0007669"/>
    <property type="project" value="TreeGrafter"/>
</dbReference>
<dbReference type="InterPro" id="IPR011059">
    <property type="entry name" value="Metal-dep_hydrolase_composite"/>
</dbReference>
<accession>A0A975D5D0</accession>
<evidence type="ECO:0000313" key="3">
    <source>
        <dbReference type="Proteomes" id="UP000664914"/>
    </source>
</evidence>
<evidence type="ECO:0000313" key="2">
    <source>
        <dbReference type="EMBL" id="QTH23211.1"/>
    </source>
</evidence>
<reference evidence="2" key="2">
    <citation type="submission" date="2021-04" db="EMBL/GenBank/DDBJ databases">
        <title>Isolation and genomic analysis of the ibuprofen-degrading bacterium Sphingomonas strain MPO218.</title>
        <authorList>
            <person name="Aulestia M."/>
            <person name="Flores A."/>
            <person name="Mangas E.L."/>
            <person name="Perez-Pulido A.J."/>
            <person name="Santero E."/>
            <person name="Camacho E.M."/>
        </authorList>
    </citation>
    <scope>NUCLEOTIDE SEQUENCE</scope>
    <source>
        <strain evidence="2">MPO218</strain>
    </source>
</reference>